<dbReference type="PRINTS" id="PR00038">
    <property type="entry name" value="HTHLUXR"/>
</dbReference>
<evidence type="ECO:0000256" key="2">
    <source>
        <dbReference type="PROSITE-ProRule" id="PRU00169"/>
    </source>
</evidence>
<dbReference type="PROSITE" id="PS00622">
    <property type="entry name" value="HTH_LUXR_1"/>
    <property type="match status" value="1"/>
</dbReference>
<dbReference type="InterPro" id="IPR016032">
    <property type="entry name" value="Sig_transdc_resp-reg_C-effctor"/>
</dbReference>
<dbReference type="GO" id="GO:0000160">
    <property type="term" value="P:phosphorelay signal transduction system"/>
    <property type="evidence" value="ECO:0007669"/>
    <property type="project" value="InterPro"/>
</dbReference>
<organism evidence="5 6">
    <name type="scientific">Alteromonas sediminis</name>
    <dbReference type="NCBI Taxonomy" id="2259342"/>
    <lineage>
        <taxon>Bacteria</taxon>
        <taxon>Pseudomonadati</taxon>
        <taxon>Pseudomonadota</taxon>
        <taxon>Gammaproteobacteria</taxon>
        <taxon>Alteromonadales</taxon>
        <taxon>Alteromonadaceae</taxon>
        <taxon>Alteromonas/Salinimonas group</taxon>
        <taxon>Alteromonas</taxon>
    </lineage>
</organism>
<feature type="domain" description="Response regulatory" evidence="4">
    <location>
        <begin position="7"/>
        <end position="123"/>
    </location>
</feature>
<dbReference type="PROSITE" id="PS50043">
    <property type="entry name" value="HTH_LUXR_2"/>
    <property type="match status" value="1"/>
</dbReference>
<evidence type="ECO:0000313" key="6">
    <source>
        <dbReference type="Proteomes" id="UP000275281"/>
    </source>
</evidence>
<dbReference type="InterPro" id="IPR039420">
    <property type="entry name" value="WalR-like"/>
</dbReference>
<evidence type="ECO:0000256" key="1">
    <source>
        <dbReference type="ARBA" id="ARBA00023125"/>
    </source>
</evidence>
<dbReference type="InterPro" id="IPR011006">
    <property type="entry name" value="CheY-like_superfamily"/>
</dbReference>
<protein>
    <submittedName>
        <fullName evidence="5">DNA-binding response regulator</fullName>
    </submittedName>
</protein>
<comment type="caution">
    <text evidence="5">The sequence shown here is derived from an EMBL/GenBank/DDBJ whole genome shotgun (WGS) entry which is preliminary data.</text>
</comment>
<dbReference type="SUPFAM" id="SSF46894">
    <property type="entry name" value="C-terminal effector domain of the bipartite response regulators"/>
    <property type="match status" value="1"/>
</dbReference>
<dbReference type="PANTHER" id="PTHR43214:SF42">
    <property type="entry name" value="TRANSCRIPTIONAL REGULATORY PROTEIN DESR"/>
    <property type="match status" value="1"/>
</dbReference>
<sequence length="204" mass="22219">MTQQTVSIIIAEDQNMLRGALASLLELEDDFQIIGQARDGAEALEMSKATLPDIVVTDIEMPNMTGIELAEHLQVAGLKTKVIVLTTFARAGYLKRAMQAGVKGYLLKDASSDDLAMAIRKVFQGRKVVDPELVIDALEHIDPLSEKERKALKLASEGMSTEKIADSMFLSSGTVRNYLSNAASKLGAENRIEAARIARSKGWL</sequence>
<feature type="modified residue" description="4-aspartylphosphate" evidence="2">
    <location>
        <position position="58"/>
    </location>
</feature>
<dbReference type="OrthoDB" id="9796655at2"/>
<dbReference type="GO" id="GO:0006355">
    <property type="term" value="P:regulation of DNA-templated transcription"/>
    <property type="evidence" value="ECO:0007669"/>
    <property type="project" value="InterPro"/>
</dbReference>
<accession>A0A3N5XYX1</accession>
<dbReference type="PROSITE" id="PS50110">
    <property type="entry name" value="RESPONSE_REGULATORY"/>
    <property type="match status" value="1"/>
</dbReference>
<gene>
    <name evidence="5" type="ORF">DRW07_10045</name>
</gene>
<evidence type="ECO:0000259" key="4">
    <source>
        <dbReference type="PROSITE" id="PS50110"/>
    </source>
</evidence>
<dbReference type="InterPro" id="IPR000792">
    <property type="entry name" value="Tscrpt_reg_LuxR_C"/>
</dbReference>
<dbReference type="RefSeq" id="WP_124027785.1">
    <property type="nucleotide sequence ID" value="NZ_JBHRSN010000006.1"/>
</dbReference>
<reference evidence="5 6" key="1">
    <citation type="submission" date="2018-11" db="EMBL/GenBank/DDBJ databases">
        <authorList>
            <person name="Ye M.-Q."/>
            <person name="Du Z.-J."/>
        </authorList>
    </citation>
    <scope>NUCLEOTIDE SEQUENCE [LARGE SCALE GENOMIC DNA]</scope>
    <source>
        <strain evidence="5 6">U0105</strain>
    </source>
</reference>
<name>A0A3N5XYX1_9ALTE</name>
<dbReference type="Pfam" id="PF00072">
    <property type="entry name" value="Response_reg"/>
    <property type="match status" value="1"/>
</dbReference>
<keyword evidence="2" id="KW-0597">Phosphoprotein</keyword>
<evidence type="ECO:0000259" key="3">
    <source>
        <dbReference type="PROSITE" id="PS50043"/>
    </source>
</evidence>
<feature type="domain" description="HTH luxR-type" evidence="3">
    <location>
        <begin position="137"/>
        <end position="202"/>
    </location>
</feature>
<dbReference type="GO" id="GO:0003677">
    <property type="term" value="F:DNA binding"/>
    <property type="evidence" value="ECO:0007669"/>
    <property type="project" value="UniProtKB-KW"/>
</dbReference>
<proteinExistence type="predicted"/>
<dbReference type="Proteomes" id="UP000275281">
    <property type="component" value="Unassembled WGS sequence"/>
</dbReference>
<dbReference type="SMART" id="SM00448">
    <property type="entry name" value="REC"/>
    <property type="match status" value="1"/>
</dbReference>
<dbReference type="Gene3D" id="3.40.50.2300">
    <property type="match status" value="1"/>
</dbReference>
<dbReference type="Pfam" id="PF00196">
    <property type="entry name" value="GerE"/>
    <property type="match status" value="1"/>
</dbReference>
<dbReference type="CDD" id="cd19930">
    <property type="entry name" value="REC_DesR-like"/>
    <property type="match status" value="1"/>
</dbReference>
<dbReference type="SMART" id="SM00421">
    <property type="entry name" value="HTH_LUXR"/>
    <property type="match status" value="1"/>
</dbReference>
<dbReference type="SUPFAM" id="SSF52172">
    <property type="entry name" value="CheY-like"/>
    <property type="match status" value="1"/>
</dbReference>
<dbReference type="PANTHER" id="PTHR43214">
    <property type="entry name" value="TWO-COMPONENT RESPONSE REGULATOR"/>
    <property type="match status" value="1"/>
</dbReference>
<dbReference type="EMBL" id="RPOK01000003">
    <property type="protein sequence ID" value="RPJ66427.1"/>
    <property type="molecule type" value="Genomic_DNA"/>
</dbReference>
<evidence type="ECO:0000313" key="5">
    <source>
        <dbReference type="EMBL" id="RPJ66427.1"/>
    </source>
</evidence>
<dbReference type="InterPro" id="IPR001789">
    <property type="entry name" value="Sig_transdc_resp-reg_receiver"/>
</dbReference>
<dbReference type="AlphaFoldDB" id="A0A3N5XYX1"/>
<keyword evidence="6" id="KW-1185">Reference proteome</keyword>
<dbReference type="CDD" id="cd06170">
    <property type="entry name" value="LuxR_C_like"/>
    <property type="match status" value="1"/>
</dbReference>
<keyword evidence="1 5" id="KW-0238">DNA-binding</keyword>